<dbReference type="Gene3D" id="2.60.60.20">
    <property type="entry name" value="PLAT/LH2 domain"/>
    <property type="match status" value="1"/>
</dbReference>
<accession>A0A0B6ZIM4</accession>
<dbReference type="SUPFAM" id="SSF49723">
    <property type="entry name" value="Lipase/lipooxygenase domain (PLAT/LH2 domain)"/>
    <property type="match status" value="1"/>
</dbReference>
<feature type="region of interest" description="Disordered" evidence="2">
    <location>
        <begin position="60"/>
        <end position="91"/>
    </location>
</feature>
<name>A0A0B6ZIM4_9EUPU</name>
<sequence length="151" mass="17813">EDFELEAFNTGTITSICIGHDNTGPGSGWYCENVTVKKYLSREEQMKFVNRLKNKFQDQKRNHSLDNLQKKNVTDWKTDQNKSEADSDDYEAKIEQESYRNVFDADENVVKIPFYEQYYFECKAWLAKDEGDGLVKRELEVKKKSVIFKDR</sequence>
<dbReference type="AlphaFoldDB" id="A0A0B6ZIM4"/>
<feature type="domain" description="PLAT" evidence="3">
    <location>
        <begin position="1"/>
        <end position="70"/>
    </location>
</feature>
<dbReference type="InterPro" id="IPR052970">
    <property type="entry name" value="Inner_ear_hair_cell_LOXHD"/>
</dbReference>
<gene>
    <name evidence="4" type="primary">ORF65594</name>
</gene>
<dbReference type="InterPro" id="IPR001024">
    <property type="entry name" value="PLAT/LH2_dom"/>
</dbReference>
<proteinExistence type="predicted"/>
<reference evidence="4" key="1">
    <citation type="submission" date="2014-12" db="EMBL/GenBank/DDBJ databases">
        <title>Insight into the proteome of Arion vulgaris.</title>
        <authorList>
            <person name="Aradska J."/>
            <person name="Bulat T."/>
            <person name="Smidak R."/>
            <person name="Sarate P."/>
            <person name="Gangsoo J."/>
            <person name="Sialana F."/>
            <person name="Bilban M."/>
            <person name="Lubec G."/>
        </authorList>
    </citation>
    <scope>NUCLEOTIDE SEQUENCE</scope>
    <source>
        <tissue evidence="4">Skin</tissue>
    </source>
</reference>
<dbReference type="PANTHER" id="PTHR45901">
    <property type="entry name" value="PROTEIN CBG12474"/>
    <property type="match status" value="1"/>
</dbReference>
<evidence type="ECO:0000259" key="3">
    <source>
        <dbReference type="PROSITE" id="PS50095"/>
    </source>
</evidence>
<dbReference type="EMBL" id="HACG01021367">
    <property type="protein sequence ID" value="CEK68232.1"/>
    <property type="molecule type" value="Transcribed_RNA"/>
</dbReference>
<organism evidence="4">
    <name type="scientific">Arion vulgaris</name>
    <dbReference type="NCBI Taxonomy" id="1028688"/>
    <lineage>
        <taxon>Eukaryota</taxon>
        <taxon>Metazoa</taxon>
        <taxon>Spiralia</taxon>
        <taxon>Lophotrochozoa</taxon>
        <taxon>Mollusca</taxon>
        <taxon>Gastropoda</taxon>
        <taxon>Heterobranchia</taxon>
        <taxon>Euthyneura</taxon>
        <taxon>Panpulmonata</taxon>
        <taxon>Eupulmonata</taxon>
        <taxon>Stylommatophora</taxon>
        <taxon>Helicina</taxon>
        <taxon>Arionoidea</taxon>
        <taxon>Arionidae</taxon>
        <taxon>Arion</taxon>
    </lineage>
</organism>
<evidence type="ECO:0000313" key="4">
    <source>
        <dbReference type="EMBL" id="CEK68232.1"/>
    </source>
</evidence>
<evidence type="ECO:0000256" key="1">
    <source>
        <dbReference type="PROSITE-ProRule" id="PRU00152"/>
    </source>
</evidence>
<dbReference type="InterPro" id="IPR036392">
    <property type="entry name" value="PLAT/LH2_dom_sf"/>
</dbReference>
<comment type="caution">
    <text evidence="1">Lacks conserved residue(s) required for the propagation of feature annotation.</text>
</comment>
<feature type="non-terminal residue" evidence="4">
    <location>
        <position position="1"/>
    </location>
</feature>
<evidence type="ECO:0000256" key="2">
    <source>
        <dbReference type="SAM" id="MobiDB-lite"/>
    </source>
</evidence>
<dbReference type="PANTHER" id="PTHR45901:SF3">
    <property type="entry name" value="LIPOXYGENASE HOMOLOGY DOMAIN-CONTAINING PROTEIN 1"/>
    <property type="match status" value="1"/>
</dbReference>
<dbReference type="PROSITE" id="PS50095">
    <property type="entry name" value="PLAT"/>
    <property type="match status" value="1"/>
</dbReference>
<protein>
    <recommendedName>
        <fullName evidence="3">PLAT domain-containing protein</fullName>
    </recommendedName>
</protein>